<keyword evidence="6 9" id="KW-0472">Membrane</keyword>
<evidence type="ECO:0000256" key="3">
    <source>
        <dbReference type="ARBA" id="ARBA00022500"/>
    </source>
</evidence>
<dbReference type="PANTHER" id="PTHR32089:SF55">
    <property type="entry name" value="METHYL ACCEPTING SENSORY TRANSDUCER WITH CACHE_2 SMALL MOLECULE BINDING DOMAIN"/>
    <property type="match status" value="1"/>
</dbReference>
<evidence type="ECO:0000256" key="4">
    <source>
        <dbReference type="ARBA" id="ARBA00022692"/>
    </source>
</evidence>
<dbReference type="Gene3D" id="3.30.450.20">
    <property type="entry name" value="PAS domain"/>
    <property type="match status" value="2"/>
</dbReference>
<evidence type="ECO:0008006" key="13">
    <source>
        <dbReference type="Google" id="ProtNLM"/>
    </source>
</evidence>
<evidence type="ECO:0000256" key="2">
    <source>
        <dbReference type="ARBA" id="ARBA00022475"/>
    </source>
</evidence>
<dbReference type="SUPFAM" id="SSF58104">
    <property type="entry name" value="Methyl-accepting chemotaxis protein (MCP) signaling domain"/>
    <property type="match status" value="1"/>
</dbReference>
<dbReference type="GO" id="GO:0007165">
    <property type="term" value="P:signal transduction"/>
    <property type="evidence" value="ECO:0007669"/>
    <property type="project" value="UniProtKB-KW"/>
</dbReference>
<protein>
    <recommendedName>
        <fullName evidence="13">Methyl-accepting chemotaxis protein</fullName>
    </recommendedName>
</protein>
<dbReference type="PROSITE" id="PS50885">
    <property type="entry name" value="HAMP"/>
    <property type="match status" value="1"/>
</dbReference>
<dbReference type="InterPro" id="IPR004089">
    <property type="entry name" value="MCPsignal_dom"/>
</dbReference>
<comment type="subcellular location">
    <subcellularLocation>
        <location evidence="1">Cell membrane</location>
        <topology evidence="1">Multi-pass membrane protein</topology>
    </subcellularLocation>
</comment>
<dbReference type="InterPro" id="IPR029151">
    <property type="entry name" value="Sensor-like_sf"/>
</dbReference>
<name>A0A0F9LCD3_9ZZZZ</name>
<feature type="domain" description="HAMP" evidence="11">
    <location>
        <begin position="274"/>
        <end position="324"/>
    </location>
</feature>
<dbReference type="SUPFAM" id="SSF103190">
    <property type="entry name" value="Sensory domain-like"/>
    <property type="match status" value="1"/>
</dbReference>
<keyword evidence="3" id="KW-0145">Chemotaxis</keyword>
<dbReference type="SMART" id="SM00283">
    <property type="entry name" value="MA"/>
    <property type="match status" value="1"/>
</dbReference>
<dbReference type="Pfam" id="PF02743">
    <property type="entry name" value="dCache_1"/>
    <property type="match status" value="1"/>
</dbReference>
<evidence type="ECO:0000256" key="7">
    <source>
        <dbReference type="ARBA" id="ARBA00023224"/>
    </source>
</evidence>
<comment type="caution">
    <text evidence="12">The sequence shown here is derived from an EMBL/GenBank/DDBJ whole genome shotgun (WGS) entry which is preliminary data.</text>
</comment>
<dbReference type="SMART" id="SM00304">
    <property type="entry name" value="HAMP"/>
    <property type="match status" value="1"/>
</dbReference>
<reference evidence="12" key="1">
    <citation type="journal article" date="2015" name="Nature">
        <title>Complex archaea that bridge the gap between prokaryotes and eukaryotes.</title>
        <authorList>
            <person name="Spang A."/>
            <person name="Saw J.H."/>
            <person name="Jorgensen S.L."/>
            <person name="Zaremba-Niedzwiedzka K."/>
            <person name="Martijn J."/>
            <person name="Lind A.E."/>
            <person name="van Eijk R."/>
            <person name="Schleper C."/>
            <person name="Guy L."/>
            <person name="Ettema T.J."/>
        </authorList>
    </citation>
    <scope>NUCLEOTIDE SEQUENCE</scope>
</reference>
<sequence length="602" mass="66031">MSSTTINYVDEYAIQKVSTSASQIETYFNNLKNGLEKTSTLYAALKATPKIMAALDVSLRTLPVSDLIVGFENGDTFSASRGQYKKGSYDPRTRTWYTKAMRERRTIVTDIYQGKTSGKLMVSISTPFFGDRDGVLLADLELDVFDEYVKDAVFTGAVAGLYDQNSLVVASTGEVDTPGQSKLTDFAQLAPLFRYTRAHKSGEFSFKLNNTAKIAYFENITLSQNVSWLLVVAIDKKVVYQDVNEYLVESIFTSITLILISAGILSYLLTKLYQPLLYLKRRIYELSAGEGDLTKRLPVDGNDDLAIISSDVNTFVANLQTMMLNLQTSSNNISSSIDQLERVSVRNQSAISQHKDETDQIVVALEEMSATSNDVAANTANTLNFTNQTKDQILESSSYVKTATDVVTILDSEIKSSVKFIQNMESNIKSITSIVDIINDIAEQTNLLALNAAIEAARAGEQGRGFSVVADEVRALASRTQISTKDINRTIEQLTLSTSNVVELMQMVTKSGKSALNNTHLTRTELEQAIINISEVTSLNTEVAAATEQQAAVTNEISKNMSHIIGMVGSLSENGATLNSQAEQLAKENLSLTKVIDTFKLV</sequence>
<dbReference type="Gene3D" id="1.10.287.950">
    <property type="entry name" value="Methyl-accepting chemotaxis protein"/>
    <property type="match status" value="1"/>
</dbReference>
<dbReference type="InterPro" id="IPR033479">
    <property type="entry name" value="dCache_1"/>
</dbReference>
<dbReference type="InterPro" id="IPR003660">
    <property type="entry name" value="HAMP_dom"/>
</dbReference>
<evidence type="ECO:0000256" key="8">
    <source>
        <dbReference type="ARBA" id="ARBA00029447"/>
    </source>
</evidence>
<accession>A0A0F9LCD3</accession>
<organism evidence="12">
    <name type="scientific">marine sediment metagenome</name>
    <dbReference type="NCBI Taxonomy" id="412755"/>
    <lineage>
        <taxon>unclassified sequences</taxon>
        <taxon>metagenomes</taxon>
        <taxon>ecological metagenomes</taxon>
    </lineage>
</organism>
<evidence type="ECO:0000256" key="6">
    <source>
        <dbReference type="ARBA" id="ARBA00023136"/>
    </source>
</evidence>
<dbReference type="EMBL" id="LAZR01011411">
    <property type="protein sequence ID" value="KKM61835.1"/>
    <property type="molecule type" value="Genomic_DNA"/>
</dbReference>
<dbReference type="CDD" id="cd06225">
    <property type="entry name" value="HAMP"/>
    <property type="match status" value="1"/>
</dbReference>
<evidence type="ECO:0000256" key="1">
    <source>
        <dbReference type="ARBA" id="ARBA00004651"/>
    </source>
</evidence>
<keyword evidence="5 9" id="KW-1133">Transmembrane helix</keyword>
<dbReference type="FunFam" id="1.10.287.950:FF:000001">
    <property type="entry name" value="Methyl-accepting chemotaxis sensory transducer"/>
    <property type="match status" value="1"/>
</dbReference>
<evidence type="ECO:0000313" key="12">
    <source>
        <dbReference type="EMBL" id="KKM61835.1"/>
    </source>
</evidence>
<dbReference type="GO" id="GO:0006935">
    <property type="term" value="P:chemotaxis"/>
    <property type="evidence" value="ECO:0007669"/>
    <property type="project" value="UniProtKB-KW"/>
</dbReference>
<proteinExistence type="inferred from homology"/>
<dbReference type="PROSITE" id="PS50111">
    <property type="entry name" value="CHEMOTAXIS_TRANSDUC_2"/>
    <property type="match status" value="1"/>
</dbReference>
<keyword evidence="2" id="KW-1003">Cell membrane</keyword>
<dbReference type="PANTHER" id="PTHR32089">
    <property type="entry name" value="METHYL-ACCEPTING CHEMOTAXIS PROTEIN MCPB"/>
    <property type="match status" value="1"/>
</dbReference>
<feature type="domain" description="Methyl-accepting transducer" evidence="10">
    <location>
        <begin position="329"/>
        <end position="565"/>
    </location>
</feature>
<dbReference type="GO" id="GO:0005886">
    <property type="term" value="C:plasma membrane"/>
    <property type="evidence" value="ECO:0007669"/>
    <property type="project" value="UniProtKB-SubCell"/>
</dbReference>
<gene>
    <name evidence="12" type="ORF">LCGC14_1527740</name>
</gene>
<dbReference type="Pfam" id="PF00672">
    <property type="entry name" value="HAMP"/>
    <property type="match status" value="1"/>
</dbReference>
<keyword evidence="7" id="KW-0807">Transducer</keyword>
<evidence type="ECO:0000256" key="5">
    <source>
        <dbReference type="ARBA" id="ARBA00022989"/>
    </source>
</evidence>
<evidence type="ECO:0000259" key="11">
    <source>
        <dbReference type="PROSITE" id="PS50885"/>
    </source>
</evidence>
<evidence type="ECO:0000256" key="9">
    <source>
        <dbReference type="SAM" id="Phobius"/>
    </source>
</evidence>
<feature type="transmembrane region" description="Helical" evidence="9">
    <location>
        <begin position="251"/>
        <end position="273"/>
    </location>
</feature>
<dbReference type="AlphaFoldDB" id="A0A0F9LCD3"/>
<dbReference type="Pfam" id="PF00015">
    <property type="entry name" value="MCPsignal"/>
    <property type="match status" value="1"/>
</dbReference>
<keyword evidence="4 9" id="KW-0812">Transmembrane</keyword>
<dbReference type="CDD" id="cd18773">
    <property type="entry name" value="PDC1_HK_sensor"/>
    <property type="match status" value="1"/>
</dbReference>
<comment type="similarity">
    <text evidence="8">Belongs to the methyl-accepting chemotaxis (MCP) protein family.</text>
</comment>
<dbReference type="CDD" id="cd11386">
    <property type="entry name" value="MCP_signal"/>
    <property type="match status" value="1"/>
</dbReference>
<evidence type="ECO:0000259" key="10">
    <source>
        <dbReference type="PROSITE" id="PS50111"/>
    </source>
</evidence>